<keyword evidence="9" id="KW-0067">ATP-binding</keyword>
<dbReference type="GO" id="GO:0004674">
    <property type="term" value="F:protein serine/threonine kinase activity"/>
    <property type="evidence" value="ECO:0007669"/>
    <property type="project" value="UniProtKB-KW"/>
</dbReference>
<keyword evidence="4" id="KW-0808">Transferase</keyword>
<feature type="region of interest" description="Disordered" evidence="16">
    <location>
        <begin position="596"/>
        <end position="616"/>
    </location>
</feature>
<dbReference type="InterPro" id="IPR049883">
    <property type="entry name" value="NOTCH1_EGF-like"/>
</dbReference>
<dbReference type="InterPro" id="IPR018097">
    <property type="entry name" value="EGF_Ca-bd_CS"/>
</dbReference>
<evidence type="ECO:0000256" key="4">
    <source>
        <dbReference type="ARBA" id="ARBA00022679"/>
    </source>
</evidence>
<dbReference type="InterPro" id="IPR001245">
    <property type="entry name" value="Ser-Thr/Tyr_kinase_cat_dom"/>
</dbReference>
<evidence type="ECO:0000313" key="20">
    <source>
        <dbReference type="Proteomes" id="UP000712281"/>
    </source>
</evidence>
<evidence type="ECO:0000256" key="1">
    <source>
        <dbReference type="ARBA" id="ARBA00004479"/>
    </source>
</evidence>
<evidence type="ECO:0000256" key="17">
    <source>
        <dbReference type="SAM" id="Phobius"/>
    </source>
</evidence>
<dbReference type="PANTHER" id="PTHR27005:SF297">
    <property type="entry name" value="WALL-ASSOCIATED RECEPTOR KINASE-LIKE 17-RELATED"/>
    <property type="match status" value="1"/>
</dbReference>
<dbReference type="PROSITE" id="PS01187">
    <property type="entry name" value="EGF_CA"/>
    <property type="match status" value="2"/>
</dbReference>
<dbReference type="AlphaFoldDB" id="A0A8S9H3M8"/>
<evidence type="ECO:0000313" key="19">
    <source>
        <dbReference type="EMBL" id="KAF2552673.1"/>
    </source>
</evidence>
<dbReference type="InterPro" id="IPR008271">
    <property type="entry name" value="Ser/Thr_kinase_AS"/>
</dbReference>
<comment type="catalytic activity">
    <reaction evidence="14">
        <text>L-seryl-[protein] + ATP = O-phospho-L-seryl-[protein] + ADP + H(+)</text>
        <dbReference type="Rhea" id="RHEA:17989"/>
        <dbReference type="Rhea" id="RHEA-COMP:9863"/>
        <dbReference type="Rhea" id="RHEA-COMP:11604"/>
        <dbReference type="ChEBI" id="CHEBI:15378"/>
        <dbReference type="ChEBI" id="CHEBI:29999"/>
        <dbReference type="ChEBI" id="CHEBI:30616"/>
        <dbReference type="ChEBI" id="CHEBI:83421"/>
        <dbReference type="ChEBI" id="CHEBI:456216"/>
    </reaction>
</comment>
<dbReference type="SMART" id="SM00220">
    <property type="entry name" value="S_TKc"/>
    <property type="match status" value="2"/>
</dbReference>
<dbReference type="InterPro" id="IPR045274">
    <property type="entry name" value="WAK-like"/>
</dbReference>
<evidence type="ECO:0000256" key="11">
    <source>
        <dbReference type="ARBA" id="ARBA00023136"/>
    </source>
</evidence>
<dbReference type="GO" id="GO:0005509">
    <property type="term" value="F:calcium ion binding"/>
    <property type="evidence" value="ECO:0007669"/>
    <property type="project" value="InterPro"/>
</dbReference>
<dbReference type="InterPro" id="IPR000719">
    <property type="entry name" value="Prot_kinase_dom"/>
</dbReference>
<dbReference type="InterPro" id="IPR025287">
    <property type="entry name" value="WAK_GUB"/>
</dbReference>
<dbReference type="PROSITE" id="PS50011">
    <property type="entry name" value="PROTEIN_KINASE_DOM"/>
    <property type="match status" value="2"/>
</dbReference>
<evidence type="ECO:0000256" key="15">
    <source>
        <dbReference type="ARBA" id="ARBA00047951"/>
    </source>
</evidence>
<comment type="catalytic activity">
    <reaction evidence="15">
        <text>L-threonyl-[protein] + ATP = O-phospho-L-threonyl-[protein] + ADP + H(+)</text>
        <dbReference type="Rhea" id="RHEA:46608"/>
        <dbReference type="Rhea" id="RHEA-COMP:11060"/>
        <dbReference type="Rhea" id="RHEA-COMP:11605"/>
        <dbReference type="ChEBI" id="CHEBI:15378"/>
        <dbReference type="ChEBI" id="CHEBI:30013"/>
        <dbReference type="ChEBI" id="CHEBI:30616"/>
        <dbReference type="ChEBI" id="CHEBI:61977"/>
        <dbReference type="ChEBI" id="CHEBI:456216"/>
    </reaction>
</comment>
<feature type="compositionally biased region" description="Acidic residues" evidence="16">
    <location>
        <begin position="1081"/>
        <end position="1090"/>
    </location>
</feature>
<evidence type="ECO:0000256" key="10">
    <source>
        <dbReference type="ARBA" id="ARBA00022989"/>
    </source>
</evidence>
<dbReference type="Pfam" id="PF07714">
    <property type="entry name" value="PK_Tyr_Ser-Thr"/>
    <property type="match status" value="1"/>
</dbReference>
<dbReference type="Gene3D" id="2.10.25.10">
    <property type="entry name" value="Laminin"/>
    <property type="match status" value="2"/>
</dbReference>
<keyword evidence="3" id="KW-0597">Phosphoprotein</keyword>
<dbReference type="PANTHER" id="PTHR27005">
    <property type="entry name" value="WALL-ASSOCIATED RECEPTOR KINASE-LIKE 21"/>
    <property type="match status" value="1"/>
</dbReference>
<dbReference type="Pfam" id="PF00069">
    <property type="entry name" value="Pkinase"/>
    <property type="match status" value="1"/>
</dbReference>
<dbReference type="Gene3D" id="1.10.510.10">
    <property type="entry name" value="Transferase(Phosphotransferase) domain 1"/>
    <property type="match status" value="2"/>
</dbReference>
<dbReference type="FunFam" id="3.30.200.20:FF:000043">
    <property type="entry name" value="Wall-associated receptor kinase 2"/>
    <property type="match status" value="2"/>
</dbReference>
<reference evidence="19" key="1">
    <citation type="submission" date="2019-12" db="EMBL/GenBank/DDBJ databases">
        <title>Genome sequencing and annotation of Brassica cretica.</title>
        <authorList>
            <person name="Studholme D.J."/>
            <person name="Sarris P.F."/>
        </authorList>
    </citation>
    <scope>NUCLEOTIDE SEQUENCE</scope>
    <source>
        <strain evidence="19">PFS-001/15</strain>
        <tissue evidence="19">Leaf</tissue>
    </source>
</reference>
<gene>
    <name evidence="19" type="ORF">F2Q68_00037671</name>
</gene>
<evidence type="ECO:0000256" key="5">
    <source>
        <dbReference type="ARBA" id="ARBA00022692"/>
    </source>
</evidence>
<evidence type="ECO:0000256" key="14">
    <source>
        <dbReference type="ARBA" id="ARBA00047558"/>
    </source>
</evidence>
<feature type="domain" description="Protein kinase" evidence="18">
    <location>
        <begin position="317"/>
        <end position="591"/>
    </location>
</feature>
<dbReference type="GO" id="GO:0005886">
    <property type="term" value="C:plasma membrane"/>
    <property type="evidence" value="ECO:0007669"/>
    <property type="project" value="TreeGrafter"/>
</dbReference>
<proteinExistence type="predicted"/>
<organism evidence="19 20">
    <name type="scientific">Brassica cretica</name>
    <name type="common">Mustard</name>
    <dbReference type="NCBI Taxonomy" id="69181"/>
    <lineage>
        <taxon>Eukaryota</taxon>
        <taxon>Viridiplantae</taxon>
        <taxon>Streptophyta</taxon>
        <taxon>Embryophyta</taxon>
        <taxon>Tracheophyta</taxon>
        <taxon>Spermatophyta</taxon>
        <taxon>Magnoliopsida</taxon>
        <taxon>eudicotyledons</taxon>
        <taxon>Gunneridae</taxon>
        <taxon>Pentapetalae</taxon>
        <taxon>rosids</taxon>
        <taxon>malvids</taxon>
        <taxon>Brassicales</taxon>
        <taxon>Brassicaceae</taxon>
        <taxon>Brassiceae</taxon>
        <taxon>Brassica</taxon>
    </lineage>
</organism>
<dbReference type="Pfam" id="PF07645">
    <property type="entry name" value="EGF_CA"/>
    <property type="match status" value="2"/>
</dbReference>
<dbReference type="Gene3D" id="3.30.200.20">
    <property type="entry name" value="Phosphorylase Kinase, domain 1"/>
    <property type="match status" value="2"/>
</dbReference>
<evidence type="ECO:0000256" key="9">
    <source>
        <dbReference type="ARBA" id="ARBA00022840"/>
    </source>
</evidence>
<keyword evidence="13" id="KW-0325">Glycoprotein</keyword>
<dbReference type="PROSITE" id="PS00108">
    <property type="entry name" value="PROTEIN_KINASE_ST"/>
    <property type="match status" value="2"/>
</dbReference>
<keyword evidence="2" id="KW-0723">Serine/threonine-protein kinase</keyword>
<dbReference type="CDD" id="cd00054">
    <property type="entry name" value="EGF_CA"/>
    <property type="match status" value="2"/>
</dbReference>
<keyword evidence="8" id="KW-0418">Kinase</keyword>
<evidence type="ECO:0000256" key="2">
    <source>
        <dbReference type="ARBA" id="ARBA00022527"/>
    </source>
</evidence>
<dbReference type="Pfam" id="PF13947">
    <property type="entry name" value="GUB_WAK_bind"/>
    <property type="match status" value="1"/>
</dbReference>
<name>A0A8S9H3M8_BRACR</name>
<dbReference type="InterPro" id="IPR011009">
    <property type="entry name" value="Kinase-like_dom_sf"/>
</dbReference>
<feature type="domain" description="Protein kinase" evidence="18">
    <location>
        <begin position="792"/>
        <end position="1066"/>
    </location>
</feature>
<keyword evidence="12" id="KW-1015">Disulfide bond</keyword>
<dbReference type="GO" id="GO:0005524">
    <property type="term" value="F:ATP binding"/>
    <property type="evidence" value="ECO:0007669"/>
    <property type="project" value="UniProtKB-KW"/>
</dbReference>
<comment type="caution">
    <text evidence="19">The sequence shown here is derived from an EMBL/GenBank/DDBJ whole genome shotgun (WGS) entry which is preliminary data.</text>
</comment>
<dbReference type="GO" id="GO:0030247">
    <property type="term" value="F:polysaccharide binding"/>
    <property type="evidence" value="ECO:0007669"/>
    <property type="project" value="InterPro"/>
</dbReference>
<feature type="transmembrane region" description="Helical" evidence="17">
    <location>
        <begin position="243"/>
        <end position="263"/>
    </location>
</feature>
<accession>A0A8S9H3M8</accession>
<dbReference type="EMBL" id="QGKW02001988">
    <property type="protein sequence ID" value="KAF2552673.1"/>
    <property type="molecule type" value="Genomic_DNA"/>
</dbReference>
<feature type="non-terminal residue" evidence="19">
    <location>
        <position position="1"/>
    </location>
</feature>
<feature type="region of interest" description="Disordered" evidence="16">
    <location>
        <begin position="1070"/>
        <end position="1090"/>
    </location>
</feature>
<keyword evidence="11 17" id="KW-0472">Membrane</keyword>
<comment type="subcellular location">
    <subcellularLocation>
        <location evidence="1">Membrane</location>
        <topology evidence="1">Single-pass type I membrane protein</topology>
    </subcellularLocation>
</comment>
<dbReference type="FunFam" id="1.10.510.10:FF:000084">
    <property type="entry name" value="Wall-associated receptor kinase 2"/>
    <property type="match status" value="2"/>
</dbReference>
<evidence type="ECO:0000259" key="18">
    <source>
        <dbReference type="PROSITE" id="PS50011"/>
    </source>
</evidence>
<dbReference type="SUPFAM" id="SSF56112">
    <property type="entry name" value="Protein kinase-like (PK-like)"/>
    <property type="match status" value="2"/>
</dbReference>
<feature type="transmembrane region" description="Helical" evidence="17">
    <location>
        <begin position="717"/>
        <end position="738"/>
    </location>
</feature>
<dbReference type="Proteomes" id="UP000712281">
    <property type="component" value="Unassembled WGS sequence"/>
</dbReference>
<evidence type="ECO:0000256" key="6">
    <source>
        <dbReference type="ARBA" id="ARBA00022729"/>
    </source>
</evidence>
<keyword evidence="7" id="KW-0547">Nucleotide-binding</keyword>
<evidence type="ECO:0000256" key="7">
    <source>
        <dbReference type="ARBA" id="ARBA00022741"/>
    </source>
</evidence>
<keyword evidence="5 17" id="KW-0812">Transmembrane</keyword>
<evidence type="ECO:0000256" key="12">
    <source>
        <dbReference type="ARBA" id="ARBA00023157"/>
    </source>
</evidence>
<evidence type="ECO:0000256" key="13">
    <source>
        <dbReference type="ARBA" id="ARBA00023180"/>
    </source>
</evidence>
<evidence type="ECO:0000256" key="3">
    <source>
        <dbReference type="ARBA" id="ARBA00022553"/>
    </source>
</evidence>
<dbReference type="CDD" id="cd14066">
    <property type="entry name" value="STKc_IRAK"/>
    <property type="match status" value="1"/>
</dbReference>
<dbReference type="GO" id="GO:0007166">
    <property type="term" value="P:cell surface receptor signaling pathway"/>
    <property type="evidence" value="ECO:0007669"/>
    <property type="project" value="InterPro"/>
</dbReference>
<sequence length="1130" mass="126417">LVSSCESHCGDVEILYPFGIGKGCYLEKSYEIQCRNTTSSGRQIPFLSAIGKEVVYISLPTEETFLSSQSSDIVHYLTYGLVRVQTPIISAGCLAGGEEFIESIMNFTGTPFFIDDTNSLIAVGCNAKVSLTHIKSNMVGCELICNTSEDQPSNNIPFLDKAGCSSKKLSYRSYEGCTVNRPEEAECDGNGCCQGFTGNAYIRDGCQDVNECQTLSYPPCRKGETCVNTQGDYDCVGDKKKPILIGVGSGFGVLVLVGGVWWLRKFLIKRRVTKRKKKFFKRNGGLLLQQELNTKEGNVEKTRIFSSRELEKATENFSQNRVLGHGGQGTVYKGMLLDGRTVAVKKSKVIDEDKLQEFINEVVILSQINHRHIVKLLGCCLETEVPMLVYEFIINGNLFQHIQEESDDYTMVWGMRLRIAVDVAGALSYLHSSASSPIYHRDIKSSNILLDEKYRARVADFGTSRSVTIDQTHWTTVVSGTVGYVDPEYYRSSQYTEKSDVYSFGAILAELITGDKPVIMVQNTREIVSLADHFRIAMKENRLSNIMDARIKDDCKPEQVMAVANLALKCLSWKGKKRPNMRQAFMELERICTSPEGLQEQNRNNEEGQEEEEEEDVNMINKEVSWSVSVTAPAVCTVASPSSSDAEPLFPRLTWILEGFSTVAQCGCKAGYTGNAYIPDGCKDVDECKIIPSICGERNTCVNTQGDFHCVGDKKKAILIGVGASFGVLALAGGVWWLRKFLIKRKITKRKKKFFKRNGGLLLQQELNTSEGNVEKTRIFSSRELEKATENFSENRVLGQGGQGTVYKGMLVDGRTVAVKKSKVIDEDKLQEFINEVVILSQINHRHVVKLLGCCLETEVPILVYQFILNGNLFQHIHEESDDYTMIWGMRLRIAVDVAGALSYLHSSASSPIYHRDIKSTNILLDEKYRAKVADFGTSRSITIDQTHWTTAVSGTVGYVDPEYYRSSQYTDKSDVYSFGVVLAELITGDKPVLIVHNTQEKISLADHFRAAMKENRLFDIMDARIKDDCKPEQVTAVANLALKCLRWKGKKRPNMREVFMELERISTSPEDSQVEIHTDEEGEEEDEDEVRNMINKGDSWSVGVTAPAFSIYSSPSSSNVEPLFPRLTW</sequence>
<keyword evidence="6" id="KW-0732">Signal</keyword>
<evidence type="ECO:0000256" key="16">
    <source>
        <dbReference type="SAM" id="MobiDB-lite"/>
    </source>
</evidence>
<protein>
    <recommendedName>
        <fullName evidence="18">Protein kinase domain-containing protein</fullName>
    </recommendedName>
</protein>
<keyword evidence="10 17" id="KW-1133">Transmembrane helix</keyword>
<evidence type="ECO:0000256" key="8">
    <source>
        <dbReference type="ARBA" id="ARBA00022777"/>
    </source>
</evidence>
<feature type="compositionally biased region" description="Acidic residues" evidence="16">
    <location>
        <begin position="607"/>
        <end position="616"/>
    </location>
</feature>